<sequence length="224" mass="25711">MNTQFDYVCVITSAISPDPLYSLIDPKTRYAQTLSTIDSIRKYIPNCFIILTEATVLPSQAVAELTSKVDSYISLCDRRIVQKFNSTSAKGQNETYMMLVALDRIRELGITCRRVFKIAGRYELTEGFDLSYYNNVLGKFVFKTHIPSHYYDNEFSLHTRLWSFCGTSIDKAGLLFQNLLITMMTANRDVEHAFYMLLGADDYVEFEWIGVKGYLGLLNIFVEE</sequence>
<gene>
    <name evidence="1" type="ORF">UFOVP49_219</name>
</gene>
<evidence type="ECO:0000313" key="1">
    <source>
        <dbReference type="EMBL" id="CAB4124381.1"/>
    </source>
</evidence>
<accession>A0A6J5KR77</accession>
<reference evidence="1" key="1">
    <citation type="submission" date="2020-04" db="EMBL/GenBank/DDBJ databases">
        <authorList>
            <person name="Chiriac C."/>
            <person name="Salcher M."/>
            <person name="Ghai R."/>
            <person name="Kavagutti S V."/>
        </authorList>
    </citation>
    <scope>NUCLEOTIDE SEQUENCE</scope>
</reference>
<proteinExistence type="predicted"/>
<organism evidence="1">
    <name type="scientific">uncultured Caudovirales phage</name>
    <dbReference type="NCBI Taxonomy" id="2100421"/>
    <lineage>
        <taxon>Viruses</taxon>
        <taxon>Duplodnaviria</taxon>
        <taxon>Heunggongvirae</taxon>
        <taxon>Uroviricota</taxon>
        <taxon>Caudoviricetes</taxon>
        <taxon>Peduoviridae</taxon>
        <taxon>Maltschvirus</taxon>
        <taxon>Maltschvirus maltsch</taxon>
    </lineage>
</organism>
<protein>
    <submittedName>
        <fullName evidence="1">Uncharacterized protein</fullName>
    </submittedName>
</protein>
<dbReference type="EMBL" id="LR796178">
    <property type="protein sequence ID" value="CAB4124381.1"/>
    <property type="molecule type" value="Genomic_DNA"/>
</dbReference>
<name>A0A6J5KR77_9CAUD</name>